<protein>
    <submittedName>
        <fullName evidence="1">Uncharacterized protein</fullName>
    </submittedName>
</protein>
<comment type="caution">
    <text evidence="1">The sequence shown here is derived from an EMBL/GenBank/DDBJ whole genome shotgun (WGS) entry which is preliminary data.</text>
</comment>
<proteinExistence type="predicted"/>
<organism evidence="1 2">
    <name type="scientific">Rhodopseudomonas julia</name>
    <dbReference type="NCBI Taxonomy" id="200617"/>
    <lineage>
        <taxon>Bacteria</taxon>
        <taxon>Pseudomonadati</taxon>
        <taxon>Pseudomonadota</taxon>
        <taxon>Alphaproteobacteria</taxon>
        <taxon>Hyphomicrobiales</taxon>
        <taxon>Nitrobacteraceae</taxon>
        <taxon>Rhodopseudomonas</taxon>
    </lineage>
</organism>
<reference evidence="1 2" key="1">
    <citation type="submission" date="2023-07" db="EMBL/GenBank/DDBJ databases">
        <title>Genomic Encyclopedia of Type Strains, Phase IV (KMG-IV): sequencing the most valuable type-strain genomes for metagenomic binning, comparative biology and taxonomic classification.</title>
        <authorList>
            <person name="Goeker M."/>
        </authorList>
    </citation>
    <scope>NUCLEOTIDE SEQUENCE [LARGE SCALE GENOMIC DNA]</scope>
    <source>
        <strain evidence="1 2">DSM 11549</strain>
    </source>
</reference>
<evidence type="ECO:0000313" key="1">
    <source>
        <dbReference type="EMBL" id="MDQ0326128.1"/>
    </source>
</evidence>
<keyword evidence="2" id="KW-1185">Reference proteome</keyword>
<name>A0ABU0C6I7_9BRAD</name>
<dbReference type="Proteomes" id="UP001230253">
    <property type="component" value="Unassembled WGS sequence"/>
</dbReference>
<evidence type="ECO:0000313" key="2">
    <source>
        <dbReference type="Proteomes" id="UP001230253"/>
    </source>
</evidence>
<accession>A0ABU0C6I7</accession>
<dbReference type="EMBL" id="JAUSUK010000002">
    <property type="protein sequence ID" value="MDQ0326128.1"/>
    <property type="molecule type" value="Genomic_DNA"/>
</dbReference>
<gene>
    <name evidence="1" type="ORF">J2R99_001997</name>
</gene>
<sequence>MRVVVVGFRLDNQSFANQSFAPSVRIFGPQATLSLTTFMRLRIWLVLHELSWVRGRRGGGFTGERIMVSGTVSGTARPVLCPGIRPA</sequence>